<evidence type="ECO:0000313" key="3">
    <source>
        <dbReference type="Proteomes" id="UP000033647"/>
    </source>
</evidence>
<organism evidence="2 3">
    <name type="scientific">Zymoseptoria brevis</name>
    <dbReference type="NCBI Taxonomy" id="1047168"/>
    <lineage>
        <taxon>Eukaryota</taxon>
        <taxon>Fungi</taxon>
        <taxon>Dikarya</taxon>
        <taxon>Ascomycota</taxon>
        <taxon>Pezizomycotina</taxon>
        <taxon>Dothideomycetes</taxon>
        <taxon>Dothideomycetidae</taxon>
        <taxon>Mycosphaerellales</taxon>
        <taxon>Mycosphaerellaceae</taxon>
        <taxon>Zymoseptoria</taxon>
    </lineage>
</organism>
<comment type="caution">
    <text evidence="2">The sequence shown here is derived from an EMBL/GenBank/DDBJ whole genome shotgun (WGS) entry which is preliminary data.</text>
</comment>
<dbReference type="Proteomes" id="UP000033647">
    <property type="component" value="Unassembled WGS sequence"/>
</dbReference>
<evidence type="ECO:0000256" key="1">
    <source>
        <dbReference type="SAM" id="MobiDB-lite"/>
    </source>
</evidence>
<keyword evidence="3" id="KW-1185">Reference proteome</keyword>
<feature type="region of interest" description="Disordered" evidence="1">
    <location>
        <begin position="12"/>
        <end position="49"/>
    </location>
</feature>
<name>A0A0F4GDQ1_9PEZI</name>
<evidence type="ECO:0000313" key="2">
    <source>
        <dbReference type="EMBL" id="KJX94330.1"/>
    </source>
</evidence>
<feature type="compositionally biased region" description="Polar residues" evidence="1">
    <location>
        <begin position="32"/>
        <end position="42"/>
    </location>
</feature>
<dbReference type="OrthoDB" id="10495685at2759"/>
<protein>
    <recommendedName>
        <fullName evidence="4">F-box domain-containing protein</fullName>
    </recommendedName>
</protein>
<sequence length="350" mass="39959">MLPTLTQFLPTRTQRALAHSRQHGPPLADSAIRSSQNPTQEQAPPRPGQFAAANTALSAAARLFAIYEMTEQVLQYLEPAQIMRTRRTTLKFREVVKSSHRVRQVAFLEKADNQDGTSWQINYQAYQPTSIDVHDSMPQGYASQRQFLDDKFIPPPGQHVLSVGRIDFVRLPIYRPNPSLLQSDATLMSKDLLCGCPPCVLHLDAYLSFLVLFQGRRVTQRRHDVTFVPNSLLRCRNALDKQSSCLDMFICDPPVSIVTVKYLRYSPRNRPSNKIRFMVRVVSKSSGVRVRDLLEPMRREHAGYFVESLFLHEGYFVSAESQEQVRSWVPGSKCKILKKMEEEKEKVLPG</sequence>
<gene>
    <name evidence="2" type="ORF">TI39_contig4202g00023</name>
</gene>
<proteinExistence type="predicted"/>
<dbReference type="AlphaFoldDB" id="A0A0F4GDQ1"/>
<evidence type="ECO:0008006" key="4">
    <source>
        <dbReference type="Google" id="ProtNLM"/>
    </source>
</evidence>
<dbReference type="EMBL" id="LAFY01004161">
    <property type="protein sequence ID" value="KJX94330.1"/>
    <property type="molecule type" value="Genomic_DNA"/>
</dbReference>
<reference evidence="2 3" key="1">
    <citation type="submission" date="2015-03" db="EMBL/GenBank/DDBJ databases">
        <title>RNA-seq based gene annotation and comparative genomics of four Zymoseptoria species reveal species-specific pathogenicity related genes and transposable element activity.</title>
        <authorList>
            <person name="Grandaubert J."/>
            <person name="Bhattacharyya A."/>
            <person name="Stukenbrock E.H."/>
        </authorList>
    </citation>
    <scope>NUCLEOTIDE SEQUENCE [LARGE SCALE GENOMIC DNA]</scope>
    <source>
        <strain evidence="2 3">Zb18110</strain>
    </source>
</reference>
<accession>A0A0F4GDQ1</accession>